<comment type="caution">
    <text evidence="2">The sequence shown here is derived from an EMBL/GenBank/DDBJ whole genome shotgun (WGS) entry which is preliminary data.</text>
</comment>
<feature type="region of interest" description="Disordered" evidence="1">
    <location>
        <begin position="95"/>
        <end position="127"/>
    </location>
</feature>
<evidence type="ECO:0000313" key="2">
    <source>
        <dbReference type="EMBL" id="KAF6817952.1"/>
    </source>
</evidence>
<dbReference type="EMBL" id="WIGN01000018">
    <property type="protein sequence ID" value="KAF6817952.1"/>
    <property type="molecule type" value="Genomic_DNA"/>
</dbReference>
<proteinExistence type="predicted"/>
<dbReference type="AlphaFoldDB" id="A0A8H6N2I6"/>
<accession>A0A8H6N2I6</accession>
<evidence type="ECO:0000313" key="3">
    <source>
        <dbReference type="Proteomes" id="UP000652219"/>
    </source>
</evidence>
<protein>
    <submittedName>
        <fullName evidence="2">Uncharacterized protein</fullName>
    </submittedName>
</protein>
<reference evidence="2 3" key="1">
    <citation type="journal article" date="2020" name="Phytopathology">
        <title>Genome Sequence Resources of Colletotrichum truncatum, C. plurivorum, C. musicola, and C. sojae: Four Species Pathogenic to Soybean (Glycine max).</title>
        <authorList>
            <person name="Rogerio F."/>
            <person name="Boufleur T.R."/>
            <person name="Ciampi-Guillardi M."/>
            <person name="Sukno S.A."/>
            <person name="Thon M.R."/>
            <person name="Massola Junior N.S."/>
            <person name="Baroncelli R."/>
        </authorList>
    </citation>
    <scope>NUCLEOTIDE SEQUENCE [LARGE SCALE GENOMIC DNA]</scope>
    <source>
        <strain evidence="2 3">LFN0009</strain>
    </source>
</reference>
<feature type="region of interest" description="Disordered" evidence="1">
    <location>
        <begin position="153"/>
        <end position="177"/>
    </location>
</feature>
<dbReference type="Proteomes" id="UP000652219">
    <property type="component" value="Unassembled WGS sequence"/>
</dbReference>
<name>A0A8H6N2I6_9PEZI</name>
<gene>
    <name evidence="2" type="ORF">CSOJ01_02089</name>
</gene>
<evidence type="ECO:0000256" key="1">
    <source>
        <dbReference type="SAM" id="MobiDB-lite"/>
    </source>
</evidence>
<organism evidence="2 3">
    <name type="scientific">Colletotrichum sojae</name>
    <dbReference type="NCBI Taxonomy" id="2175907"/>
    <lineage>
        <taxon>Eukaryota</taxon>
        <taxon>Fungi</taxon>
        <taxon>Dikarya</taxon>
        <taxon>Ascomycota</taxon>
        <taxon>Pezizomycotina</taxon>
        <taxon>Sordariomycetes</taxon>
        <taxon>Hypocreomycetidae</taxon>
        <taxon>Glomerellales</taxon>
        <taxon>Glomerellaceae</taxon>
        <taxon>Colletotrichum</taxon>
        <taxon>Colletotrichum orchidearum species complex</taxon>
    </lineage>
</organism>
<keyword evidence="3" id="KW-1185">Reference proteome</keyword>
<sequence length="196" mass="21689">MDLPVPCLAGRPSLRSRFWSGRSDAMSYNITSWAYTTHPPSRASVSALRRPPPSHPVPSAIPVQMTPHILAWGRLSPSPSSPSGSLHLQQAEQATLPNSQGRDALNDAWISRTRPEKPRHKERSTRQSIPWHRVLLQPPSVRDLRRPACATGVVGGRQQGHRLSSNPRIPSMSPIKSPRLQLLRPLISRVRGGSRS</sequence>